<reference evidence="2 3" key="1">
    <citation type="journal article" date="2012" name="Proc. Natl. Acad. Sci. U.S.A.">
        <title>Comparative genomics of Ceriporiopsis subvermispora and Phanerochaete chrysosporium provide insight into selective ligninolysis.</title>
        <authorList>
            <person name="Fernandez-Fueyo E."/>
            <person name="Ruiz-Duenas F.J."/>
            <person name="Ferreira P."/>
            <person name="Floudas D."/>
            <person name="Hibbett D.S."/>
            <person name="Canessa P."/>
            <person name="Larrondo L.F."/>
            <person name="James T.Y."/>
            <person name="Seelenfreund D."/>
            <person name="Lobos S."/>
            <person name="Polanco R."/>
            <person name="Tello M."/>
            <person name="Honda Y."/>
            <person name="Watanabe T."/>
            <person name="Watanabe T."/>
            <person name="Ryu J.S."/>
            <person name="Kubicek C.P."/>
            <person name="Schmoll M."/>
            <person name="Gaskell J."/>
            <person name="Hammel K.E."/>
            <person name="St John F.J."/>
            <person name="Vanden Wymelenberg A."/>
            <person name="Sabat G."/>
            <person name="Splinter BonDurant S."/>
            <person name="Syed K."/>
            <person name="Yadav J.S."/>
            <person name="Doddapaneni H."/>
            <person name="Subramanian V."/>
            <person name="Lavin J.L."/>
            <person name="Oguiza J.A."/>
            <person name="Perez G."/>
            <person name="Pisabarro A.G."/>
            <person name="Ramirez L."/>
            <person name="Santoyo F."/>
            <person name="Master E."/>
            <person name="Coutinho P.M."/>
            <person name="Henrissat B."/>
            <person name="Lombard V."/>
            <person name="Magnuson J.K."/>
            <person name="Kuees U."/>
            <person name="Hori C."/>
            <person name="Igarashi K."/>
            <person name="Samejima M."/>
            <person name="Held B.W."/>
            <person name="Barry K.W."/>
            <person name="LaButti K.M."/>
            <person name="Lapidus A."/>
            <person name="Lindquist E.A."/>
            <person name="Lucas S.M."/>
            <person name="Riley R."/>
            <person name="Salamov A.A."/>
            <person name="Hoffmeister D."/>
            <person name="Schwenk D."/>
            <person name="Hadar Y."/>
            <person name="Yarden O."/>
            <person name="de Vries R.P."/>
            <person name="Wiebenga A."/>
            <person name="Stenlid J."/>
            <person name="Eastwood D."/>
            <person name="Grigoriev I.V."/>
            <person name="Berka R.M."/>
            <person name="Blanchette R.A."/>
            <person name="Kersten P."/>
            <person name="Martinez A.T."/>
            <person name="Vicuna R."/>
            <person name="Cullen D."/>
        </authorList>
    </citation>
    <scope>NUCLEOTIDE SEQUENCE [LARGE SCALE GENOMIC DNA]</scope>
    <source>
        <strain evidence="2 3">B</strain>
    </source>
</reference>
<gene>
    <name evidence="2" type="ORF">CERSUDRAFT_101615</name>
</gene>
<feature type="compositionally biased region" description="Low complexity" evidence="1">
    <location>
        <begin position="31"/>
        <end position="40"/>
    </location>
</feature>
<dbReference type="AlphaFoldDB" id="M2QWE5"/>
<name>M2QWE5_CERS8</name>
<dbReference type="Proteomes" id="UP000016930">
    <property type="component" value="Unassembled WGS sequence"/>
</dbReference>
<evidence type="ECO:0000313" key="2">
    <source>
        <dbReference type="EMBL" id="EMD30287.1"/>
    </source>
</evidence>
<feature type="region of interest" description="Disordered" evidence="1">
    <location>
        <begin position="31"/>
        <end position="77"/>
    </location>
</feature>
<organism evidence="2 3">
    <name type="scientific">Ceriporiopsis subvermispora (strain B)</name>
    <name type="common">White-rot fungus</name>
    <name type="synonym">Gelatoporia subvermispora</name>
    <dbReference type="NCBI Taxonomy" id="914234"/>
    <lineage>
        <taxon>Eukaryota</taxon>
        <taxon>Fungi</taxon>
        <taxon>Dikarya</taxon>
        <taxon>Basidiomycota</taxon>
        <taxon>Agaricomycotina</taxon>
        <taxon>Agaricomycetes</taxon>
        <taxon>Polyporales</taxon>
        <taxon>Gelatoporiaceae</taxon>
        <taxon>Gelatoporia</taxon>
    </lineage>
</organism>
<dbReference type="EMBL" id="KB446388">
    <property type="protein sequence ID" value="EMD30287.1"/>
    <property type="molecule type" value="Genomic_DNA"/>
</dbReference>
<dbReference type="HOGENOM" id="CLU_2637843_0_0_1"/>
<evidence type="ECO:0000313" key="3">
    <source>
        <dbReference type="Proteomes" id="UP000016930"/>
    </source>
</evidence>
<keyword evidence="3" id="KW-1185">Reference proteome</keyword>
<proteinExistence type="predicted"/>
<protein>
    <submittedName>
        <fullName evidence="2">Uncharacterized protein</fullName>
    </submittedName>
</protein>
<sequence>MHGSAVHVLYKLPEFEELSALSISSLLSSHSIESSRPLPSGSHPPRSTHFIPLGGHLPSVEPDSLRRYSASSGACLG</sequence>
<accession>M2QWE5</accession>
<evidence type="ECO:0000256" key="1">
    <source>
        <dbReference type="SAM" id="MobiDB-lite"/>
    </source>
</evidence>